<dbReference type="Proteomes" id="UP000714380">
    <property type="component" value="Unassembled WGS sequence"/>
</dbReference>
<feature type="domain" description="Helicase ATP-binding" evidence="5">
    <location>
        <begin position="15"/>
        <end position="179"/>
    </location>
</feature>
<dbReference type="PANTHER" id="PTHR43519:SF1">
    <property type="entry name" value="ATP-DEPENDENT RNA HELICASE HRPB"/>
    <property type="match status" value="1"/>
</dbReference>
<comment type="caution">
    <text evidence="7">The sequence shown here is derived from an EMBL/GenBank/DDBJ whole genome shotgun (WGS) entry which is preliminary data.</text>
</comment>
<dbReference type="GO" id="GO:0004386">
    <property type="term" value="F:helicase activity"/>
    <property type="evidence" value="ECO:0007669"/>
    <property type="project" value="UniProtKB-KW"/>
</dbReference>
<dbReference type="EMBL" id="JAEDAH010000078">
    <property type="protein sequence ID" value="MCA6064451.1"/>
    <property type="molecule type" value="Genomic_DNA"/>
</dbReference>
<dbReference type="PIRSF" id="PIRSF005496">
    <property type="entry name" value="ATP_hel_hrpB"/>
    <property type="match status" value="1"/>
</dbReference>
<name>A0ABS7ZRP4_9GAMM</name>
<evidence type="ECO:0000313" key="8">
    <source>
        <dbReference type="Proteomes" id="UP000714380"/>
    </source>
</evidence>
<sequence>MTTSLPIDSLLDDIRQNLSSHNRLLLSAAPGAGKTTRVPLALMNERWLDGRKILMLEPRRIATRNAATYMARQLGESVGQSVGYRIRLETRVSADTRIEVVTEGILTRMLQQDPELADVGLIIFDEFHERNLHADLALALVQQAQELLRDDLRLLVMSATLDNNEIRKTFDAPFLHSEGRTYPIELHYRPRDNDNVTLAQQVSRVVSEALTHEGDILVFLPGTAEIRQLQALLDEKLQGVTVLPLHGQLNDQQQKQALAPAIAGQRRIILATNIAESSVTIDSVRIVIDSGLERRVSFQQATGTSQLQTRYISQASAIQRSGRAGRQAAGICYRLWPQSQQERLEPSIRPEILDADLTSLLLQLKLWGADADELNWVTAPPSRALSHARTLLSQLNMTADNQLTDHGRQCATLPTEPRWSHALISAAQLGVADKAATIIALLQEWPHKLRASDDLQRLLNQAERHALWKQRVNPLASNLLRLLDSGISQADGISDTDATALILALAWPDRIAQRRSDSDNFLLANGVGARLAANSDWHHAQWLAVADLSGSGSGSNGNTIRMAAELSVACIERLQSLMPALFTSSAVVRWLDNGQLQCEQQQRLGALILNRQPLTTMTHEDWQQVWLDFFHTEGLNSLSWNEEAQSLRQRLALLHQHDSSQWPDVSDEGLKQTAEDWLLPFCQQARHQRDLKKIDTAAAIRSLLPWDKLQQLDQLTPTHWQVASGSHIRIDYSQTPPVLAVKLQEMFGYEGQPSIIDQRQPLLIHLLSPAGRPLQVTSDLPHFWRNTYSEVRKDMRGRYPKHPWPEDPLTFTATRLTNRALNRNKQ</sequence>
<dbReference type="InterPro" id="IPR010225">
    <property type="entry name" value="HrpB"/>
</dbReference>
<dbReference type="PROSITE" id="PS51192">
    <property type="entry name" value="HELICASE_ATP_BIND_1"/>
    <property type="match status" value="1"/>
</dbReference>
<dbReference type="InterPro" id="IPR049614">
    <property type="entry name" value="HrpB_DEXH"/>
</dbReference>
<evidence type="ECO:0000313" key="7">
    <source>
        <dbReference type="EMBL" id="MCA6064451.1"/>
    </source>
</evidence>
<dbReference type="InterPro" id="IPR007502">
    <property type="entry name" value="Helicase-assoc_dom"/>
</dbReference>
<proteinExistence type="predicted"/>
<keyword evidence="8" id="KW-1185">Reference proteome</keyword>
<dbReference type="CDD" id="cd17990">
    <property type="entry name" value="DEXHc_HrpB"/>
    <property type="match status" value="1"/>
</dbReference>
<keyword evidence="4" id="KW-0067">ATP-binding</keyword>
<keyword evidence="2" id="KW-0378">Hydrolase</keyword>
<dbReference type="RefSeq" id="WP_225675441.1">
    <property type="nucleotide sequence ID" value="NZ_JAEDAH010000078.1"/>
</dbReference>
<dbReference type="CDD" id="cd18791">
    <property type="entry name" value="SF2_C_RHA"/>
    <property type="match status" value="1"/>
</dbReference>
<evidence type="ECO:0000256" key="4">
    <source>
        <dbReference type="ARBA" id="ARBA00022840"/>
    </source>
</evidence>
<dbReference type="NCBIfam" id="TIGR01970">
    <property type="entry name" value="DEAH_box_HrpB"/>
    <property type="match status" value="1"/>
</dbReference>
<evidence type="ECO:0000256" key="2">
    <source>
        <dbReference type="ARBA" id="ARBA00022801"/>
    </source>
</evidence>
<dbReference type="Gene3D" id="1.20.120.1080">
    <property type="match status" value="1"/>
</dbReference>
<organism evidence="7 8">
    <name type="scientific">Thalassolituus marinus</name>
    <dbReference type="NCBI Taxonomy" id="671053"/>
    <lineage>
        <taxon>Bacteria</taxon>
        <taxon>Pseudomonadati</taxon>
        <taxon>Pseudomonadota</taxon>
        <taxon>Gammaproteobacteria</taxon>
        <taxon>Oceanospirillales</taxon>
        <taxon>Oceanospirillaceae</taxon>
        <taxon>Thalassolituus</taxon>
    </lineage>
</organism>
<dbReference type="Pfam" id="PF08482">
    <property type="entry name" value="HrpB_C"/>
    <property type="match status" value="1"/>
</dbReference>
<keyword evidence="3 7" id="KW-0347">Helicase</keyword>
<evidence type="ECO:0000259" key="6">
    <source>
        <dbReference type="PROSITE" id="PS51194"/>
    </source>
</evidence>
<dbReference type="SMART" id="SM00487">
    <property type="entry name" value="DEXDc"/>
    <property type="match status" value="1"/>
</dbReference>
<gene>
    <name evidence="7" type="primary">hrpB</name>
    <name evidence="7" type="ORF">I9W95_12615</name>
</gene>
<accession>A0ABS7ZRP4</accession>
<evidence type="ECO:0000256" key="3">
    <source>
        <dbReference type="ARBA" id="ARBA00022806"/>
    </source>
</evidence>
<dbReference type="InterPro" id="IPR001650">
    <property type="entry name" value="Helicase_C-like"/>
</dbReference>
<dbReference type="PROSITE" id="PS51194">
    <property type="entry name" value="HELICASE_CTER"/>
    <property type="match status" value="1"/>
</dbReference>
<dbReference type="Gene3D" id="3.40.50.300">
    <property type="entry name" value="P-loop containing nucleotide triphosphate hydrolases"/>
    <property type="match status" value="2"/>
</dbReference>
<dbReference type="InterPro" id="IPR014001">
    <property type="entry name" value="Helicase_ATP-bd"/>
</dbReference>
<dbReference type="SMART" id="SM00490">
    <property type="entry name" value="HELICc"/>
    <property type="match status" value="1"/>
</dbReference>
<keyword evidence="1" id="KW-0547">Nucleotide-binding</keyword>
<evidence type="ECO:0000256" key="1">
    <source>
        <dbReference type="ARBA" id="ARBA00022741"/>
    </source>
</evidence>
<dbReference type="SUPFAM" id="SSF52540">
    <property type="entry name" value="P-loop containing nucleoside triphosphate hydrolases"/>
    <property type="match status" value="1"/>
</dbReference>
<dbReference type="InterPro" id="IPR027417">
    <property type="entry name" value="P-loop_NTPase"/>
</dbReference>
<protein>
    <submittedName>
        <fullName evidence="7">ATP-dependent helicase HrpB</fullName>
    </submittedName>
</protein>
<dbReference type="PANTHER" id="PTHR43519">
    <property type="entry name" value="ATP-DEPENDENT RNA HELICASE HRPB"/>
    <property type="match status" value="1"/>
</dbReference>
<reference evidence="7 8" key="1">
    <citation type="submission" date="2020-12" db="EMBL/GenBank/DDBJ databases">
        <title>Novel Thalassolituus-related marine hydrocarbonoclastic bacteria mediated algae-derived hydrocarbons mineralization in twilight zone of the northern South China Sea.</title>
        <authorList>
            <person name="Dong C."/>
        </authorList>
    </citation>
    <scope>NUCLEOTIDE SEQUENCE [LARGE SCALE GENOMIC DNA]</scope>
    <source>
        <strain evidence="7 8">IMCC1826</strain>
    </source>
</reference>
<dbReference type="Pfam" id="PF00271">
    <property type="entry name" value="Helicase_C"/>
    <property type="match status" value="1"/>
</dbReference>
<dbReference type="Pfam" id="PF00270">
    <property type="entry name" value="DEAD"/>
    <property type="match status" value="1"/>
</dbReference>
<feature type="domain" description="Helicase C-terminal" evidence="6">
    <location>
        <begin position="197"/>
        <end position="368"/>
    </location>
</feature>
<dbReference type="SMART" id="SM00847">
    <property type="entry name" value="HA2"/>
    <property type="match status" value="1"/>
</dbReference>
<evidence type="ECO:0000259" key="5">
    <source>
        <dbReference type="PROSITE" id="PS51192"/>
    </source>
</evidence>
<dbReference type="InterPro" id="IPR011545">
    <property type="entry name" value="DEAD/DEAH_box_helicase_dom"/>
</dbReference>
<dbReference type="InterPro" id="IPR013689">
    <property type="entry name" value="RNA_helicase_ATP-dep_HrpB_C"/>
</dbReference>